<organism evidence="2 3">
    <name type="scientific">Melanomma pulvis-pyrius CBS 109.77</name>
    <dbReference type="NCBI Taxonomy" id="1314802"/>
    <lineage>
        <taxon>Eukaryota</taxon>
        <taxon>Fungi</taxon>
        <taxon>Dikarya</taxon>
        <taxon>Ascomycota</taxon>
        <taxon>Pezizomycotina</taxon>
        <taxon>Dothideomycetes</taxon>
        <taxon>Pleosporomycetidae</taxon>
        <taxon>Pleosporales</taxon>
        <taxon>Melanommataceae</taxon>
        <taxon>Melanomma</taxon>
    </lineage>
</organism>
<dbReference type="SUPFAM" id="SSF81383">
    <property type="entry name" value="F-box domain"/>
    <property type="match status" value="1"/>
</dbReference>
<proteinExistence type="predicted"/>
<dbReference type="Pfam" id="PF00646">
    <property type="entry name" value="F-box"/>
    <property type="match status" value="1"/>
</dbReference>
<dbReference type="OrthoDB" id="2687876at2759"/>
<evidence type="ECO:0000313" key="2">
    <source>
        <dbReference type="EMBL" id="KAF2789271.1"/>
    </source>
</evidence>
<reference evidence="2" key="1">
    <citation type="journal article" date="2020" name="Stud. Mycol.">
        <title>101 Dothideomycetes genomes: a test case for predicting lifestyles and emergence of pathogens.</title>
        <authorList>
            <person name="Haridas S."/>
            <person name="Albert R."/>
            <person name="Binder M."/>
            <person name="Bloem J."/>
            <person name="Labutti K."/>
            <person name="Salamov A."/>
            <person name="Andreopoulos B."/>
            <person name="Baker S."/>
            <person name="Barry K."/>
            <person name="Bills G."/>
            <person name="Bluhm B."/>
            <person name="Cannon C."/>
            <person name="Castanera R."/>
            <person name="Culley D."/>
            <person name="Daum C."/>
            <person name="Ezra D."/>
            <person name="Gonzalez J."/>
            <person name="Henrissat B."/>
            <person name="Kuo A."/>
            <person name="Liang C."/>
            <person name="Lipzen A."/>
            <person name="Lutzoni F."/>
            <person name="Magnuson J."/>
            <person name="Mondo S."/>
            <person name="Nolan M."/>
            <person name="Ohm R."/>
            <person name="Pangilinan J."/>
            <person name="Park H.-J."/>
            <person name="Ramirez L."/>
            <person name="Alfaro M."/>
            <person name="Sun H."/>
            <person name="Tritt A."/>
            <person name="Yoshinaga Y."/>
            <person name="Zwiers L.-H."/>
            <person name="Turgeon B."/>
            <person name="Goodwin S."/>
            <person name="Spatafora J."/>
            <person name="Crous P."/>
            <person name="Grigoriev I."/>
        </authorList>
    </citation>
    <scope>NUCLEOTIDE SEQUENCE</scope>
    <source>
        <strain evidence="2">CBS 109.77</strain>
    </source>
</reference>
<gene>
    <name evidence="2" type="ORF">K505DRAFT_96613</name>
</gene>
<dbReference type="InterPro" id="IPR001810">
    <property type="entry name" value="F-box_dom"/>
</dbReference>
<dbReference type="InterPro" id="IPR036047">
    <property type="entry name" value="F-box-like_dom_sf"/>
</dbReference>
<dbReference type="Proteomes" id="UP000799757">
    <property type="component" value="Unassembled WGS sequence"/>
</dbReference>
<sequence length="359" mass="40171">MTAQLPHPVTAPIPRYHSKTAFSIPLDQKDAIIRVSAYHRKDFDRAVTWFTPRKHSNGVTCLSTAFREPTTSLGDLDRLPLELINEICLQLDIVSLLYLRQTNARARHVINALHEYQIVTTHALDPLYALLRTRSASRVTLLGFYRLLCTQSCSLCKDQYGDLVYLPTWNRCCSNCVRSGAPELYLVTLTTVKRVLHLSKTSLAKLPAFTTLPGIYSMDERSYSSRTTIVPTQSALSAYSEENGGTGPGRDLLNKLHDRPVLTFMACCAIPSYNPQTHQIENGISCAGCQLALQDGISTGMGEWACDVRDMVYSRDGFLKHFVWCEQAQVLWLGSNNGTVEPPKLPYSCKKGGYFTPRE</sequence>
<keyword evidence="3" id="KW-1185">Reference proteome</keyword>
<name>A0A6A6WZD4_9PLEO</name>
<protein>
    <recommendedName>
        <fullName evidence="1">F-box domain-containing protein</fullName>
    </recommendedName>
</protein>
<dbReference type="AlphaFoldDB" id="A0A6A6WZD4"/>
<dbReference type="EMBL" id="MU002150">
    <property type="protein sequence ID" value="KAF2789271.1"/>
    <property type="molecule type" value="Genomic_DNA"/>
</dbReference>
<evidence type="ECO:0000313" key="3">
    <source>
        <dbReference type="Proteomes" id="UP000799757"/>
    </source>
</evidence>
<dbReference type="PROSITE" id="PS50181">
    <property type="entry name" value="FBOX"/>
    <property type="match status" value="1"/>
</dbReference>
<accession>A0A6A6WZD4</accession>
<feature type="domain" description="F-box" evidence="1">
    <location>
        <begin position="73"/>
        <end position="119"/>
    </location>
</feature>
<evidence type="ECO:0000259" key="1">
    <source>
        <dbReference type="PROSITE" id="PS50181"/>
    </source>
</evidence>